<dbReference type="RefSeq" id="WP_060536079.1">
    <property type="nucleotide sequence ID" value="NZ_CP013023.1"/>
</dbReference>
<dbReference type="InterPro" id="IPR011766">
    <property type="entry name" value="TPP_enzyme_TPP-bd"/>
</dbReference>
<organism evidence="7 8">
    <name type="scientific">Paenibacillus bovis</name>
    <dbReference type="NCBI Taxonomy" id="1616788"/>
    <lineage>
        <taxon>Bacteria</taxon>
        <taxon>Bacillati</taxon>
        <taxon>Bacillota</taxon>
        <taxon>Bacilli</taxon>
        <taxon>Bacillales</taxon>
        <taxon>Paenibacillaceae</taxon>
        <taxon>Paenibacillus</taxon>
    </lineage>
</organism>
<dbReference type="InterPro" id="IPR029061">
    <property type="entry name" value="THDP-binding"/>
</dbReference>
<keyword evidence="2 3" id="KW-0786">Thiamine pyrophosphate</keyword>
<dbReference type="InterPro" id="IPR012001">
    <property type="entry name" value="Thiamin_PyroP_enz_TPP-bd_dom"/>
</dbReference>
<dbReference type="InterPro" id="IPR029035">
    <property type="entry name" value="DHS-like_NAD/FAD-binding_dom"/>
</dbReference>
<evidence type="ECO:0000259" key="4">
    <source>
        <dbReference type="Pfam" id="PF00205"/>
    </source>
</evidence>
<dbReference type="Pfam" id="PF02776">
    <property type="entry name" value="TPP_enzyme_N"/>
    <property type="match status" value="1"/>
</dbReference>
<dbReference type="KEGG" id="pbv:AR543_19495"/>
<dbReference type="Pfam" id="PF00205">
    <property type="entry name" value="TPP_enzyme_M"/>
    <property type="match status" value="1"/>
</dbReference>
<dbReference type="GO" id="GO:0009097">
    <property type="term" value="P:isoleucine biosynthetic process"/>
    <property type="evidence" value="ECO:0007669"/>
    <property type="project" value="TreeGrafter"/>
</dbReference>
<name>A0A172ZKC5_9BACL</name>
<evidence type="ECO:0000256" key="3">
    <source>
        <dbReference type="RuleBase" id="RU362132"/>
    </source>
</evidence>
<dbReference type="STRING" id="1616788.AR543_19495"/>
<dbReference type="Gene3D" id="3.40.50.970">
    <property type="match status" value="2"/>
</dbReference>
<keyword evidence="8" id="KW-1185">Reference proteome</keyword>
<dbReference type="PANTHER" id="PTHR18968">
    <property type="entry name" value="THIAMINE PYROPHOSPHATE ENZYMES"/>
    <property type="match status" value="1"/>
</dbReference>
<dbReference type="CDD" id="cd07035">
    <property type="entry name" value="TPP_PYR_POX_like"/>
    <property type="match status" value="1"/>
</dbReference>
<evidence type="ECO:0000259" key="5">
    <source>
        <dbReference type="Pfam" id="PF02775"/>
    </source>
</evidence>
<dbReference type="Proteomes" id="UP000078148">
    <property type="component" value="Chromosome"/>
</dbReference>
<protein>
    <submittedName>
        <fullName evidence="7">Thiamine pyrophosphate-binding protein</fullName>
    </submittedName>
</protein>
<dbReference type="PANTHER" id="PTHR18968:SF13">
    <property type="entry name" value="ACETOLACTATE SYNTHASE CATALYTIC SUBUNIT, MITOCHONDRIAL"/>
    <property type="match status" value="1"/>
</dbReference>
<gene>
    <name evidence="7" type="ORF">AR543_19495</name>
</gene>
<reference evidence="7 8" key="2">
    <citation type="journal article" date="2016" name="Int. J. Syst. Evol. Microbiol.">
        <title>Paenibacillus bovis sp. nov., isolated from raw yak (Bos grunniens) milk.</title>
        <authorList>
            <person name="Gao C."/>
            <person name="Han J."/>
            <person name="Liu Z."/>
            <person name="Xu X."/>
            <person name="Hang F."/>
            <person name="Wu Z."/>
        </authorList>
    </citation>
    <scope>NUCLEOTIDE SEQUENCE [LARGE SCALE GENOMIC DNA]</scope>
    <source>
        <strain evidence="7 8">BD3526</strain>
    </source>
</reference>
<evidence type="ECO:0000259" key="6">
    <source>
        <dbReference type="Pfam" id="PF02776"/>
    </source>
</evidence>
<reference evidence="8" key="1">
    <citation type="submission" date="2015-10" db="EMBL/GenBank/DDBJ databases">
        <title>Genome of Paenibacillus bovis sp. nov.</title>
        <authorList>
            <person name="Wu Z."/>
            <person name="Gao C."/>
            <person name="Liu Z."/>
            <person name="Zheng H."/>
        </authorList>
    </citation>
    <scope>NUCLEOTIDE SEQUENCE [LARGE SCALE GENOMIC DNA]</scope>
    <source>
        <strain evidence="8">BD3526</strain>
    </source>
</reference>
<sequence>MTASLPAWDIVVSYLESVGVKHLFGLPSDDLKILKPLSKADMEFIICKDQRNAVFMASGYSLATSRLAVCVVGKGPALSNTLTGLLEAQNLSVPLLLLALGTGGDKLGTRSFQEADQMSMVKPLVKWAYRVEHGDRLQWALERAAFMAVNGAPGPVYIELPEQLVDQLSPVTEHFAPLERLSVLPGRDQLKAADALLRNARRPLILTGGGMKNGDGSKLEQLATKYGAAVFATASGRGTVDEYHPLFGGVAGLYTDVSCRVLWEEADLVIALGSRLEETATFEWESWLEQKPLIQVNMELNDLAHQYEGLKLLGDGYAVLDHWLEQPLRPADSDWVQRIADCKEAAVERRKAAMAEIAAEPGLHVPELLEMIASQCGEDLVLVQENGLQDMWSYFYPYFAFGKQAWSIVPSDQTSLGFGAAAALGAAAAGQRPVVALVGDGAFNLFRSDLITAAEYRIPALYLVLNNGGYGWLQNQLGYQSSTLNGSYPFVSGQEQLDVSSITHEFVDNRVIRSREEAAEQLAAAWDSYRQGRLVIVDVQVTLTDIHEKIRHVYGDFPLPERTAVTK</sequence>
<evidence type="ECO:0000256" key="1">
    <source>
        <dbReference type="ARBA" id="ARBA00007812"/>
    </source>
</evidence>
<feature type="domain" description="Thiamine pyrophosphate enzyme central" evidence="4">
    <location>
        <begin position="191"/>
        <end position="321"/>
    </location>
</feature>
<evidence type="ECO:0000313" key="7">
    <source>
        <dbReference type="EMBL" id="ANF97989.1"/>
    </source>
</evidence>
<proteinExistence type="inferred from homology"/>
<dbReference type="AlphaFoldDB" id="A0A172ZKC5"/>
<dbReference type="GO" id="GO:0009099">
    <property type="term" value="P:L-valine biosynthetic process"/>
    <property type="evidence" value="ECO:0007669"/>
    <property type="project" value="TreeGrafter"/>
</dbReference>
<dbReference type="GO" id="GO:0050660">
    <property type="term" value="F:flavin adenine dinucleotide binding"/>
    <property type="evidence" value="ECO:0007669"/>
    <property type="project" value="TreeGrafter"/>
</dbReference>
<dbReference type="Pfam" id="PF02775">
    <property type="entry name" value="TPP_enzyme_C"/>
    <property type="match status" value="1"/>
</dbReference>
<evidence type="ECO:0000256" key="2">
    <source>
        <dbReference type="ARBA" id="ARBA00023052"/>
    </source>
</evidence>
<dbReference type="CDD" id="cd00568">
    <property type="entry name" value="TPP_enzymes"/>
    <property type="match status" value="1"/>
</dbReference>
<dbReference type="InterPro" id="IPR012000">
    <property type="entry name" value="Thiamin_PyroP_enz_cen_dom"/>
</dbReference>
<dbReference type="SUPFAM" id="SSF52467">
    <property type="entry name" value="DHS-like NAD/FAD-binding domain"/>
    <property type="match status" value="1"/>
</dbReference>
<dbReference type="InterPro" id="IPR045229">
    <property type="entry name" value="TPP_enz"/>
</dbReference>
<dbReference type="SUPFAM" id="SSF52518">
    <property type="entry name" value="Thiamin diphosphate-binding fold (THDP-binding)"/>
    <property type="match status" value="2"/>
</dbReference>
<dbReference type="Gene3D" id="3.40.50.1220">
    <property type="entry name" value="TPP-binding domain"/>
    <property type="match status" value="1"/>
</dbReference>
<feature type="domain" description="Thiamine pyrophosphate enzyme TPP-binding" evidence="5">
    <location>
        <begin position="409"/>
        <end position="539"/>
    </location>
</feature>
<dbReference type="GO" id="GO:0000287">
    <property type="term" value="F:magnesium ion binding"/>
    <property type="evidence" value="ECO:0007669"/>
    <property type="project" value="InterPro"/>
</dbReference>
<dbReference type="GO" id="GO:0003984">
    <property type="term" value="F:acetolactate synthase activity"/>
    <property type="evidence" value="ECO:0007669"/>
    <property type="project" value="TreeGrafter"/>
</dbReference>
<dbReference type="GO" id="GO:0030976">
    <property type="term" value="F:thiamine pyrophosphate binding"/>
    <property type="evidence" value="ECO:0007669"/>
    <property type="project" value="InterPro"/>
</dbReference>
<dbReference type="EMBL" id="CP013023">
    <property type="protein sequence ID" value="ANF97989.1"/>
    <property type="molecule type" value="Genomic_DNA"/>
</dbReference>
<feature type="domain" description="Thiamine pyrophosphate enzyme N-terminal TPP-binding" evidence="6">
    <location>
        <begin position="9"/>
        <end position="120"/>
    </location>
</feature>
<comment type="similarity">
    <text evidence="1 3">Belongs to the TPP enzyme family.</text>
</comment>
<dbReference type="OrthoDB" id="4494979at2"/>
<evidence type="ECO:0000313" key="8">
    <source>
        <dbReference type="Proteomes" id="UP000078148"/>
    </source>
</evidence>
<accession>A0A172ZKC5</accession>
<dbReference type="GO" id="GO:0005948">
    <property type="term" value="C:acetolactate synthase complex"/>
    <property type="evidence" value="ECO:0007669"/>
    <property type="project" value="TreeGrafter"/>
</dbReference>